<proteinExistence type="predicted"/>
<dbReference type="PROSITE" id="PS51257">
    <property type="entry name" value="PROKAR_LIPOPROTEIN"/>
    <property type="match status" value="1"/>
</dbReference>
<organism evidence="1 2">
    <name type="scientific">Cirrhinus molitorella</name>
    <name type="common">mud carp</name>
    <dbReference type="NCBI Taxonomy" id="172907"/>
    <lineage>
        <taxon>Eukaryota</taxon>
        <taxon>Metazoa</taxon>
        <taxon>Chordata</taxon>
        <taxon>Craniata</taxon>
        <taxon>Vertebrata</taxon>
        <taxon>Euteleostomi</taxon>
        <taxon>Actinopterygii</taxon>
        <taxon>Neopterygii</taxon>
        <taxon>Teleostei</taxon>
        <taxon>Ostariophysi</taxon>
        <taxon>Cypriniformes</taxon>
        <taxon>Cyprinidae</taxon>
        <taxon>Labeoninae</taxon>
        <taxon>Labeonini</taxon>
        <taxon>Cirrhinus</taxon>
    </lineage>
</organism>
<name>A0AA88TDI7_9TELE</name>
<dbReference type="EMBL" id="JAUYZG010000024">
    <property type="protein sequence ID" value="KAK2870094.1"/>
    <property type="molecule type" value="Genomic_DNA"/>
</dbReference>
<keyword evidence="2" id="KW-1185">Reference proteome</keyword>
<dbReference type="Proteomes" id="UP001187343">
    <property type="component" value="Unassembled WGS sequence"/>
</dbReference>
<comment type="caution">
    <text evidence="1">The sequence shown here is derived from an EMBL/GenBank/DDBJ whole genome shotgun (WGS) entry which is preliminary data.</text>
</comment>
<protein>
    <submittedName>
        <fullName evidence="1">Uncharacterized protein</fullName>
    </submittedName>
</protein>
<gene>
    <name evidence="1" type="ORF">Q8A67_024486</name>
</gene>
<evidence type="ECO:0000313" key="1">
    <source>
        <dbReference type="EMBL" id="KAK2870094.1"/>
    </source>
</evidence>
<accession>A0AA88TDI7</accession>
<dbReference type="AlphaFoldDB" id="A0AA88TDI7"/>
<reference evidence="1" key="1">
    <citation type="submission" date="2023-08" db="EMBL/GenBank/DDBJ databases">
        <title>Chromosome-level Genome Assembly of mud carp (Cirrhinus molitorella).</title>
        <authorList>
            <person name="Liu H."/>
        </authorList>
    </citation>
    <scope>NUCLEOTIDE SEQUENCE</scope>
    <source>
        <strain evidence="1">Prfri</strain>
        <tissue evidence="1">Muscle</tissue>
    </source>
</reference>
<sequence>MHRLGTSVLMLIILPLAFSCESGQNKNQITQEYRNIIMIQLNRAEDITDQLNSNCTTENASMLKEPKNAQHSLHRKICKINGKLSRIRETENVTKQLKDVLDRLGEEIHTSLRCQCHRKRERTPKPKLKIRKWNLCRVKDILANLQRHYEQYNVY</sequence>
<evidence type="ECO:0000313" key="2">
    <source>
        <dbReference type="Proteomes" id="UP001187343"/>
    </source>
</evidence>